<feature type="repeat" description="WD" evidence="3">
    <location>
        <begin position="1103"/>
        <end position="1137"/>
    </location>
</feature>
<feature type="compositionally biased region" description="Basic residues" evidence="4">
    <location>
        <begin position="33"/>
        <end position="47"/>
    </location>
</feature>
<dbReference type="PROSITE" id="PS50082">
    <property type="entry name" value="WD_REPEATS_2"/>
    <property type="match status" value="1"/>
</dbReference>
<organism evidence="5 6">
    <name type="scientific">Hortaea werneckii</name>
    <name type="common">Black yeast</name>
    <name type="synonym">Cladosporium werneckii</name>
    <dbReference type="NCBI Taxonomy" id="91943"/>
    <lineage>
        <taxon>Eukaryota</taxon>
        <taxon>Fungi</taxon>
        <taxon>Dikarya</taxon>
        <taxon>Ascomycota</taxon>
        <taxon>Pezizomycotina</taxon>
        <taxon>Dothideomycetes</taxon>
        <taxon>Dothideomycetidae</taxon>
        <taxon>Mycosphaerellales</taxon>
        <taxon>Teratosphaeriaceae</taxon>
        <taxon>Hortaea</taxon>
    </lineage>
</organism>
<comment type="caution">
    <text evidence="5">The sequence shown here is derived from an EMBL/GenBank/DDBJ whole genome shotgun (WGS) entry which is preliminary data.</text>
</comment>
<feature type="compositionally biased region" description="Polar residues" evidence="4">
    <location>
        <begin position="1144"/>
        <end position="1168"/>
    </location>
</feature>
<feature type="compositionally biased region" description="Polar residues" evidence="4">
    <location>
        <begin position="232"/>
        <end position="248"/>
    </location>
</feature>
<dbReference type="InterPro" id="IPR015943">
    <property type="entry name" value="WD40/YVTN_repeat-like_dom_sf"/>
</dbReference>
<evidence type="ECO:0000313" key="6">
    <source>
        <dbReference type="Proteomes" id="UP000281245"/>
    </source>
</evidence>
<protein>
    <submittedName>
        <fullName evidence="5">Uncharacterized protein</fullName>
    </submittedName>
</protein>
<dbReference type="InterPro" id="IPR036322">
    <property type="entry name" value="WD40_repeat_dom_sf"/>
</dbReference>
<dbReference type="InterPro" id="IPR001680">
    <property type="entry name" value="WD40_rpt"/>
</dbReference>
<feature type="compositionally biased region" description="Basic and acidic residues" evidence="4">
    <location>
        <begin position="594"/>
        <end position="610"/>
    </location>
</feature>
<dbReference type="InterPro" id="IPR033010">
    <property type="entry name" value="Cdc20/Fizzy"/>
</dbReference>
<dbReference type="Proteomes" id="UP000281245">
    <property type="component" value="Unassembled WGS sequence"/>
</dbReference>
<evidence type="ECO:0000256" key="1">
    <source>
        <dbReference type="ARBA" id="ARBA00022574"/>
    </source>
</evidence>
<feature type="region of interest" description="Disordered" evidence="4">
    <location>
        <begin position="1"/>
        <end position="54"/>
    </location>
</feature>
<dbReference type="EMBL" id="QWIJ01002579">
    <property type="protein sequence ID" value="RMX71709.1"/>
    <property type="molecule type" value="Genomic_DNA"/>
</dbReference>
<dbReference type="GO" id="GO:1990757">
    <property type="term" value="F:ubiquitin ligase activator activity"/>
    <property type="evidence" value="ECO:0007669"/>
    <property type="project" value="TreeGrafter"/>
</dbReference>
<reference evidence="5 6" key="1">
    <citation type="journal article" date="2018" name="BMC Genomics">
        <title>Genomic evidence for intraspecific hybridization in a clonal and extremely halotolerant yeast.</title>
        <authorList>
            <person name="Gostincar C."/>
            <person name="Stajich J.E."/>
            <person name="Zupancic J."/>
            <person name="Zalar P."/>
            <person name="Gunde-Cimerman N."/>
        </authorList>
    </citation>
    <scope>NUCLEOTIDE SEQUENCE [LARGE SCALE GENOMIC DNA]</scope>
    <source>
        <strain evidence="5 6">EXF-6656</strain>
    </source>
</reference>
<dbReference type="SUPFAM" id="SSF50978">
    <property type="entry name" value="WD40 repeat-like"/>
    <property type="match status" value="1"/>
</dbReference>
<dbReference type="SMART" id="SM00320">
    <property type="entry name" value="WD40"/>
    <property type="match status" value="3"/>
</dbReference>
<dbReference type="OrthoDB" id="10263272at2759"/>
<feature type="region of interest" description="Disordered" evidence="4">
    <location>
        <begin position="74"/>
        <end position="152"/>
    </location>
</feature>
<feature type="compositionally biased region" description="Basic and acidic residues" evidence="4">
    <location>
        <begin position="516"/>
        <end position="540"/>
    </location>
</feature>
<feature type="region of interest" description="Disordered" evidence="4">
    <location>
        <begin position="881"/>
        <end position="926"/>
    </location>
</feature>
<feature type="region of interest" description="Disordered" evidence="4">
    <location>
        <begin position="429"/>
        <end position="622"/>
    </location>
</feature>
<dbReference type="GO" id="GO:0010997">
    <property type="term" value="F:anaphase-promoting complex binding"/>
    <property type="evidence" value="ECO:0007669"/>
    <property type="project" value="InterPro"/>
</dbReference>
<feature type="compositionally biased region" description="Basic and acidic residues" evidence="4">
    <location>
        <begin position="119"/>
        <end position="130"/>
    </location>
</feature>
<feature type="compositionally biased region" description="Polar residues" evidence="4">
    <location>
        <begin position="200"/>
        <end position="210"/>
    </location>
</feature>
<feature type="compositionally biased region" description="Low complexity" evidence="4">
    <location>
        <begin position="574"/>
        <end position="587"/>
    </location>
</feature>
<dbReference type="PROSITE" id="PS50294">
    <property type="entry name" value="WD_REPEATS_REGION"/>
    <property type="match status" value="1"/>
</dbReference>
<dbReference type="Pfam" id="PF00400">
    <property type="entry name" value="WD40"/>
    <property type="match status" value="1"/>
</dbReference>
<dbReference type="Gene3D" id="2.130.10.10">
    <property type="entry name" value="YVTN repeat-like/Quinoprotein amine dehydrogenase"/>
    <property type="match status" value="1"/>
</dbReference>
<keyword evidence="2" id="KW-0677">Repeat</keyword>
<dbReference type="PANTHER" id="PTHR19918:SF5">
    <property type="entry name" value="MEIOSIS-SPECIFIC APC_C ACTIVATOR PROTEIN AMA1"/>
    <property type="match status" value="1"/>
</dbReference>
<dbReference type="GO" id="GO:0005680">
    <property type="term" value="C:anaphase-promoting complex"/>
    <property type="evidence" value="ECO:0007669"/>
    <property type="project" value="TreeGrafter"/>
</dbReference>
<sequence>PEYGSRSKSPTRRKRVLTTRPSRPTPRSAGRSKMQRVARKFNARSQRKSAPATAAAVGAFSIVGVTRWLNTFDTPTGEEDELGYAESIPTDRKRAVDGVEGKHDGAGDNESSATSAAEPYKESRSHDEGQLGRVGNGHVKQVSKLPDPYSDLHQTASTETIDFAKRRASSAHSFELTEDNLRSHDEGQDADWNGFGEGTTAGSVSAQPGTGRQGARQARAEGLNTAHGAIDGSSSEDGSGRTSLTASVTPPKKSSRKHAICEKLEARSVGQAGLSPISLTPKSRHERQVNPSRSEAVVAAAVPQRRLIAADDAVAHVTCQTHHTEVTGIGMKAAAGCIRDQTTSSWDTSLKPSVTTPDQAPTSSKARLSTNEGHSWCLSTNAPSQLQSISNPETLILLESEPRVEDTLRTEKAPSLICTTTLCHVESRQEAGPKAAPNVKASGTVGIKDSATSSTAKGQMQSDGIIPTQANLTSQTSLPRPRASDKDHLHQVSDLLEPQTPKRRNCTYRTSGRGTENTEKSIARPVFERKDLGIETKSEDIASSPNQAIESTPASPQRPDSGSDLDEDRYGYDTPTTSPESSPSKTRPLAHRFPRLDRLIPQLDGDRGSTEESPFLEGPAPPAYTRVCAEQDVQSTLKLLTHNEHSLARTGSPSPGSTIGTADETPLVTASPAKNSTAFPFPRQLTSKLSNLTKQRQPSALLSFCERNATPRQRRMMTGGLRTPDRFISSRPRTPTKDHLVKVRNVPGSSPLAGHVNHGSTEADPFAPPPRRSIRMAEQFATLRGPPPRPRDVGRSATILGMPSTLDQRSASEGAIWHVGGSIVTEGVASTTTGRGGRVTSSTSAPHYTADFLRKTSATEEEVKHSRRLALAMDLDRSPKILDHSSPLSKSSGSSTSPQYGGGRVWRDGAWQLEGPSSPTKARPRKAKDVPLIPFRVLNAPALRDDYYCSLLAYSPTASCLAVGLGPHVYPWSESKDTSRSNIPDSLTAPYASHVTSISFSSVEGGSAILAIGRADGKITLWSPLDRDPRFDSEQPSPISCVCFRPNPVRRQSVREPCMTVATEELLVGDEEGHVYLYAVEWPTQDQRDLFNWHGSMTLLARITCHSQQICGLAWSPDGEFFASGGNDNQLFLFEMKKILRSTTRPRGGSTATVNVHNGDDTSGNAPVTGQGEVLNITRGQERHVFTLNAAVKAIAFAPWQPSLIAAGGGSNDRCIHFFHTLSGAALATIDCHAQVTSLIWSEKRREIVATFGFAQPEHPYRVAVFTWPACRMAVGIPWYGEERALYAVSYPRGPAVGKDGKQSGDAGRVDAEGRPWYGRRTREEGCLVVATSDASIKFHEIWPEKVEGKKDSSNSPSGWLGGSQILEGECSLEMERRSAIR</sequence>
<feature type="region of interest" description="Disordered" evidence="4">
    <location>
        <begin position="342"/>
        <end position="368"/>
    </location>
</feature>
<evidence type="ECO:0000313" key="5">
    <source>
        <dbReference type="EMBL" id="RMX71709.1"/>
    </source>
</evidence>
<name>A0A3M6VZN6_HORWE</name>
<feature type="compositionally biased region" description="Polar residues" evidence="4">
    <location>
        <begin position="450"/>
        <end position="478"/>
    </location>
</feature>
<dbReference type="GO" id="GO:1905786">
    <property type="term" value="P:positive regulation of anaphase-promoting complex-dependent catabolic process"/>
    <property type="evidence" value="ECO:0007669"/>
    <property type="project" value="TreeGrafter"/>
</dbReference>
<feature type="region of interest" description="Disordered" evidence="4">
    <location>
        <begin position="175"/>
        <end position="258"/>
    </location>
</feature>
<gene>
    <name evidence="5" type="ORF">D0869_15357</name>
</gene>
<proteinExistence type="predicted"/>
<evidence type="ECO:0000256" key="4">
    <source>
        <dbReference type="SAM" id="MobiDB-lite"/>
    </source>
</evidence>
<keyword evidence="1 3" id="KW-0853">WD repeat</keyword>
<feature type="compositionally biased region" description="Polar residues" evidence="4">
    <location>
        <begin position="541"/>
        <end position="560"/>
    </location>
</feature>
<feature type="region of interest" description="Disordered" evidence="4">
    <location>
        <begin position="1144"/>
        <end position="1170"/>
    </location>
</feature>
<dbReference type="GO" id="GO:0031145">
    <property type="term" value="P:anaphase-promoting complex-dependent catabolic process"/>
    <property type="evidence" value="ECO:0007669"/>
    <property type="project" value="TreeGrafter"/>
</dbReference>
<feature type="compositionally biased region" description="Low complexity" evidence="4">
    <location>
        <begin position="885"/>
        <end position="897"/>
    </location>
</feature>
<feature type="non-terminal residue" evidence="5">
    <location>
        <position position="1"/>
    </location>
</feature>
<dbReference type="PANTHER" id="PTHR19918">
    <property type="entry name" value="CELL DIVISION CYCLE 20 CDC20 FIZZY -RELATED"/>
    <property type="match status" value="1"/>
</dbReference>
<accession>A0A3M6VZN6</accession>
<feature type="compositionally biased region" description="Basic and acidic residues" evidence="4">
    <location>
        <begin position="89"/>
        <end position="106"/>
    </location>
</feature>
<evidence type="ECO:0000256" key="3">
    <source>
        <dbReference type="PROSITE-ProRule" id="PRU00221"/>
    </source>
</evidence>
<feature type="region of interest" description="Disordered" evidence="4">
    <location>
        <begin position="749"/>
        <end position="770"/>
    </location>
</feature>
<evidence type="ECO:0000256" key="2">
    <source>
        <dbReference type="ARBA" id="ARBA00022737"/>
    </source>
</evidence>
<feature type="compositionally biased region" description="Basic and acidic residues" evidence="4">
    <location>
        <begin position="482"/>
        <end position="491"/>
    </location>
</feature>
<feature type="region of interest" description="Disordered" evidence="4">
    <location>
        <begin position="272"/>
        <end position="295"/>
    </location>
</feature>